<evidence type="ECO:0000256" key="3">
    <source>
        <dbReference type="ARBA" id="ARBA00022737"/>
    </source>
</evidence>
<dbReference type="CDD" id="cd03357">
    <property type="entry name" value="LbH_MAT_GAT"/>
    <property type="match status" value="1"/>
</dbReference>
<dbReference type="EC" id="2.3.1.-" evidence="5"/>
<dbReference type="Pfam" id="PF00132">
    <property type="entry name" value="Hexapep"/>
    <property type="match status" value="1"/>
</dbReference>
<dbReference type="PANTHER" id="PTHR43017">
    <property type="entry name" value="GALACTOSIDE O-ACETYLTRANSFERASE"/>
    <property type="match status" value="1"/>
</dbReference>
<evidence type="ECO:0000313" key="8">
    <source>
        <dbReference type="Proteomes" id="UP001565242"/>
    </source>
</evidence>
<dbReference type="PROSITE" id="PS00101">
    <property type="entry name" value="HEXAPEP_TRANSFERASES"/>
    <property type="match status" value="1"/>
</dbReference>
<organism evidence="7 8">
    <name type="scientific">Lactococcus muris</name>
    <dbReference type="NCBI Taxonomy" id="2941330"/>
    <lineage>
        <taxon>Bacteria</taxon>
        <taxon>Bacillati</taxon>
        <taxon>Bacillota</taxon>
        <taxon>Bacilli</taxon>
        <taxon>Lactobacillales</taxon>
        <taxon>Streptococcaceae</taxon>
        <taxon>Lactococcus</taxon>
    </lineage>
</organism>
<dbReference type="GO" id="GO:0016746">
    <property type="term" value="F:acyltransferase activity"/>
    <property type="evidence" value="ECO:0007669"/>
    <property type="project" value="UniProtKB-KW"/>
</dbReference>
<dbReference type="SUPFAM" id="SSF51161">
    <property type="entry name" value="Trimeric LpxA-like enzymes"/>
    <property type="match status" value="1"/>
</dbReference>
<proteinExistence type="inferred from homology"/>
<name>A0ABV4DA49_9LACT</name>
<dbReference type="InterPro" id="IPR001451">
    <property type="entry name" value="Hexapep"/>
</dbReference>
<evidence type="ECO:0000256" key="2">
    <source>
        <dbReference type="ARBA" id="ARBA00022679"/>
    </source>
</evidence>
<keyword evidence="3" id="KW-0677">Repeat</keyword>
<dbReference type="SMART" id="SM01266">
    <property type="entry name" value="Mac"/>
    <property type="match status" value="1"/>
</dbReference>
<gene>
    <name evidence="7" type="ORF">AALM99_03000</name>
</gene>
<dbReference type="InterPro" id="IPR018357">
    <property type="entry name" value="Hexapep_transf_CS"/>
</dbReference>
<protein>
    <recommendedName>
        <fullName evidence="5">Acetyltransferase</fullName>
        <ecNumber evidence="5">2.3.1.-</ecNumber>
    </recommendedName>
</protein>
<evidence type="ECO:0000256" key="4">
    <source>
        <dbReference type="ARBA" id="ARBA00023315"/>
    </source>
</evidence>
<evidence type="ECO:0000256" key="5">
    <source>
        <dbReference type="RuleBase" id="RU367021"/>
    </source>
</evidence>
<dbReference type="Pfam" id="PF12464">
    <property type="entry name" value="Mac"/>
    <property type="match status" value="1"/>
</dbReference>
<dbReference type="Proteomes" id="UP001565242">
    <property type="component" value="Unassembled WGS sequence"/>
</dbReference>
<keyword evidence="2 5" id="KW-0808">Transferase</keyword>
<accession>A0ABV4DA49</accession>
<keyword evidence="4 5" id="KW-0012">Acyltransferase</keyword>
<dbReference type="Gene3D" id="2.160.10.10">
    <property type="entry name" value="Hexapeptide repeat proteins"/>
    <property type="match status" value="1"/>
</dbReference>
<evidence type="ECO:0000256" key="1">
    <source>
        <dbReference type="ARBA" id="ARBA00007274"/>
    </source>
</evidence>
<dbReference type="EMBL" id="JBCLSQ010000005">
    <property type="protein sequence ID" value="MEY8537417.1"/>
    <property type="molecule type" value="Genomic_DNA"/>
</dbReference>
<keyword evidence="8" id="KW-1185">Reference proteome</keyword>
<evidence type="ECO:0000313" key="7">
    <source>
        <dbReference type="EMBL" id="MEY8537417.1"/>
    </source>
</evidence>
<evidence type="ECO:0000259" key="6">
    <source>
        <dbReference type="SMART" id="SM01266"/>
    </source>
</evidence>
<comment type="similarity">
    <text evidence="1 5">Belongs to the transferase hexapeptide repeat family.</text>
</comment>
<reference evidence="7 8" key="1">
    <citation type="submission" date="2024-03" db="EMBL/GenBank/DDBJ databases">
        <title>Mouse gut bacterial collection (mGBC) of GemPharmatech.</title>
        <authorList>
            <person name="He Y."/>
            <person name="Dong L."/>
            <person name="Wu D."/>
            <person name="Gao X."/>
            <person name="Lin Z."/>
        </authorList>
    </citation>
    <scope>NUCLEOTIDE SEQUENCE [LARGE SCALE GENOMIC DNA]</scope>
    <source>
        <strain evidence="7 8">20-218</strain>
    </source>
</reference>
<dbReference type="RefSeq" id="WP_369917818.1">
    <property type="nucleotide sequence ID" value="NZ_JBCLSQ010000005.1"/>
</dbReference>
<dbReference type="InterPro" id="IPR011004">
    <property type="entry name" value="Trimer_LpxA-like_sf"/>
</dbReference>
<feature type="domain" description="Maltose/galactoside acetyltransferase" evidence="6">
    <location>
        <begin position="4"/>
        <end position="58"/>
    </location>
</feature>
<dbReference type="InterPro" id="IPR039369">
    <property type="entry name" value="LacA-like"/>
</dbReference>
<dbReference type="PANTHER" id="PTHR43017:SF1">
    <property type="entry name" value="ACETYLTRANSFERASE YJL218W-RELATED"/>
    <property type="match status" value="1"/>
</dbReference>
<sequence>MSEYQRMISGQLYSAAKIEKEYNPQTSRALAQKINQTSLLEQEKIIALEKQLFGSTGKSIYVNPPLQVDYGFNTHIGENFYANVDCIFLDVAPITIGDDVMFGPRVSLITPLHPIDADVRARGLEYAKPITIGNRVWLGAGVIVNPGVTIGEGTIVGSGAVVTKDLPAYVIAVGNPARVLREISEEDKHYWEKQESDYHETKKAD</sequence>
<comment type="caution">
    <text evidence="7">The sequence shown here is derived from an EMBL/GenBank/DDBJ whole genome shotgun (WGS) entry which is preliminary data.</text>
</comment>
<dbReference type="InterPro" id="IPR024688">
    <property type="entry name" value="Mac_dom"/>
</dbReference>